<dbReference type="Proteomes" id="UP000038045">
    <property type="component" value="Unplaced"/>
</dbReference>
<protein>
    <submittedName>
        <fullName evidence="3">PAS domain-containing protein</fullName>
    </submittedName>
</protein>
<sequence>MVIKNKTIKKAKYCTKKGKSHVSKCITQLDSVKYNNFINDDDNDNTDSNCYSIVNTFPSNRSLLGVVTISVPYGVVMKTNHFSNQEFEKNFMIGTSFLSKLCGNAAHNFLLNAFSGESNRVLYARFECANGFVQPCELQCDFGDSSSNSTSFNGALTPLSNEPTQTNTGFISPGLIHEKVAKIYLLTIPSAFKNFSMNDDLTFFTRHNHSNTLLYLDAKSIPYLGHFPSEMTGKGIEHFLYHEDQHIISTLHNLLRQNKNFDIIKTNNIRFKTHSGHVLRINSEWCGYLNPWTCNIEMIVGKHKICDDHEQLAEFLRDGGIDVLAEPINTFSFDSNFNSLHNCHILVDNSYNQTTGYMYSMSQKNKIAANYKTDSLKYIQKLENQNNEEKPAVQLTTKQVQYLDNVHRYFQNASQSASLSISVASQECDPNISTPQHINNNKQNKQTNNSNIYNKGLPLTVENLRNHTNNVEKERLKMWQERIRLMQRSNSNTPQSTISMNDIRASTTDSTNALQQED</sequence>
<evidence type="ECO:0000256" key="1">
    <source>
        <dbReference type="SAM" id="MobiDB-lite"/>
    </source>
</evidence>
<feature type="region of interest" description="Disordered" evidence="1">
    <location>
        <begin position="487"/>
        <end position="518"/>
    </location>
</feature>
<dbReference type="InterPro" id="IPR050933">
    <property type="entry name" value="Circadian_TF"/>
</dbReference>
<reference evidence="3" key="1">
    <citation type="submission" date="2017-02" db="UniProtKB">
        <authorList>
            <consortium name="WormBaseParasite"/>
        </authorList>
    </citation>
    <scope>IDENTIFICATION</scope>
</reference>
<evidence type="ECO:0000313" key="3">
    <source>
        <dbReference type="WBParaSite" id="PTRK_0000741600.1"/>
    </source>
</evidence>
<name>A0A0N4ZHL8_PARTI</name>
<keyword evidence="2" id="KW-1185">Reference proteome</keyword>
<dbReference type="STRING" id="131310.A0A0N4ZHL8"/>
<dbReference type="PANTHER" id="PTHR23042">
    <property type="entry name" value="CIRCADIAN PROTEIN CLOCK/ARNT/BMAL/PAS"/>
    <property type="match status" value="1"/>
</dbReference>
<dbReference type="InterPro" id="IPR035965">
    <property type="entry name" value="PAS-like_dom_sf"/>
</dbReference>
<proteinExistence type="predicted"/>
<dbReference type="Gene3D" id="3.30.450.20">
    <property type="entry name" value="PAS domain"/>
    <property type="match status" value="1"/>
</dbReference>
<dbReference type="WBParaSite" id="PTRK_0000741600.1">
    <property type="protein sequence ID" value="PTRK_0000741600.1"/>
    <property type="gene ID" value="PTRK_0000741600"/>
</dbReference>
<dbReference type="AlphaFoldDB" id="A0A0N4ZHL8"/>
<organism evidence="2 3">
    <name type="scientific">Parastrongyloides trichosuri</name>
    <name type="common">Possum-specific nematode worm</name>
    <dbReference type="NCBI Taxonomy" id="131310"/>
    <lineage>
        <taxon>Eukaryota</taxon>
        <taxon>Metazoa</taxon>
        <taxon>Ecdysozoa</taxon>
        <taxon>Nematoda</taxon>
        <taxon>Chromadorea</taxon>
        <taxon>Rhabditida</taxon>
        <taxon>Tylenchina</taxon>
        <taxon>Panagrolaimomorpha</taxon>
        <taxon>Strongyloidoidea</taxon>
        <taxon>Strongyloididae</taxon>
        <taxon>Parastrongyloides</taxon>
    </lineage>
</organism>
<dbReference type="SUPFAM" id="SSF55785">
    <property type="entry name" value="PYP-like sensor domain (PAS domain)"/>
    <property type="match status" value="1"/>
</dbReference>
<evidence type="ECO:0000313" key="2">
    <source>
        <dbReference type="Proteomes" id="UP000038045"/>
    </source>
</evidence>
<dbReference type="CDD" id="cd00130">
    <property type="entry name" value="PAS"/>
    <property type="match status" value="1"/>
</dbReference>
<dbReference type="InterPro" id="IPR000014">
    <property type="entry name" value="PAS"/>
</dbReference>
<accession>A0A0N4ZHL8</accession>